<feature type="transmembrane region" description="Helical" evidence="1">
    <location>
        <begin position="40"/>
        <end position="60"/>
    </location>
</feature>
<evidence type="ECO:0000256" key="1">
    <source>
        <dbReference type="SAM" id="Phobius"/>
    </source>
</evidence>
<keyword evidence="1" id="KW-0472">Membrane</keyword>
<organism evidence="2 3">
    <name type="scientific">Wenyingzhuangia heitensis</name>
    <dbReference type="NCBI Taxonomy" id="1487859"/>
    <lineage>
        <taxon>Bacteria</taxon>
        <taxon>Pseudomonadati</taxon>
        <taxon>Bacteroidota</taxon>
        <taxon>Flavobacteriia</taxon>
        <taxon>Flavobacteriales</taxon>
        <taxon>Flavobacteriaceae</taxon>
        <taxon>Wenyingzhuangia</taxon>
    </lineage>
</organism>
<protein>
    <recommendedName>
        <fullName evidence="4">PAP2 superfamily protein</fullName>
    </recommendedName>
</protein>
<keyword evidence="3" id="KW-1185">Reference proteome</keyword>
<feature type="transmembrane region" description="Helical" evidence="1">
    <location>
        <begin position="7"/>
        <end position="28"/>
    </location>
</feature>
<dbReference type="RefSeq" id="WP_167183886.1">
    <property type="nucleotide sequence ID" value="NZ_JAASQL010000001.1"/>
</dbReference>
<proteinExistence type="predicted"/>
<name>A0ABX0U9U9_9FLAO</name>
<evidence type="ECO:0000313" key="3">
    <source>
        <dbReference type="Proteomes" id="UP000745859"/>
    </source>
</evidence>
<evidence type="ECO:0008006" key="4">
    <source>
        <dbReference type="Google" id="ProtNLM"/>
    </source>
</evidence>
<feature type="transmembrane region" description="Helical" evidence="1">
    <location>
        <begin position="151"/>
        <end position="169"/>
    </location>
</feature>
<feature type="transmembrane region" description="Helical" evidence="1">
    <location>
        <begin position="81"/>
        <end position="99"/>
    </location>
</feature>
<feature type="transmembrane region" description="Helical" evidence="1">
    <location>
        <begin position="105"/>
        <end position="123"/>
    </location>
</feature>
<feature type="transmembrane region" description="Helical" evidence="1">
    <location>
        <begin position="128"/>
        <end position="145"/>
    </location>
</feature>
<keyword evidence="1" id="KW-0812">Transmembrane</keyword>
<dbReference type="Proteomes" id="UP000745859">
    <property type="component" value="Unassembled WGS sequence"/>
</dbReference>
<dbReference type="EMBL" id="JAASQL010000001">
    <property type="protein sequence ID" value="NIJ44246.1"/>
    <property type="molecule type" value="Genomic_DNA"/>
</dbReference>
<reference evidence="2 3" key="1">
    <citation type="submission" date="2020-03" db="EMBL/GenBank/DDBJ databases">
        <title>Genomic Encyclopedia of Type Strains, Phase IV (KMG-IV): sequencing the most valuable type-strain genomes for metagenomic binning, comparative biology and taxonomic classification.</title>
        <authorList>
            <person name="Goeker M."/>
        </authorList>
    </citation>
    <scope>NUCLEOTIDE SEQUENCE [LARGE SCALE GENOMIC DNA]</scope>
    <source>
        <strain evidence="2 3">DSM 101599</strain>
    </source>
</reference>
<keyword evidence="1" id="KW-1133">Transmembrane helix</keyword>
<comment type="caution">
    <text evidence="2">The sequence shown here is derived from an EMBL/GenBank/DDBJ whole genome shotgun (WGS) entry which is preliminary data.</text>
</comment>
<sequence>MDKFYKVISYILHPVFLPSIATGIYLSVLPLPLSSAQKYLVFFIVLGSTLVVPLATLFLLRLVGIVKTNQAETIQERKIPVLLMIANYLFLAYALQEIWQLRELIILAYATAVGLIVTSFMFYTKTKISLHMLGLAGLLGFTLIYGENYEYANKTIALIVALLGGLATARLQLKAHNIKEIIWGISLGLLLPIVLSYFL</sequence>
<feature type="transmembrane region" description="Helical" evidence="1">
    <location>
        <begin position="181"/>
        <end position="198"/>
    </location>
</feature>
<gene>
    <name evidence="2" type="ORF">FHR24_000685</name>
</gene>
<evidence type="ECO:0000313" key="2">
    <source>
        <dbReference type="EMBL" id="NIJ44246.1"/>
    </source>
</evidence>
<accession>A0ABX0U9U9</accession>